<dbReference type="Pfam" id="PF08576">
    <property type="entry name" value="DUF1764"/>
    <property type="match status" value="1"/>
</dbReference>
<evidence type="ECO:0000313" key="1">
    <source>
        <dbReference type="EMBL" id="KAJ6807326.1"/>
    </source>
</evidence>
<proteinExistence type="predicted"/>
<gene>
    <name evidence="1" type="ORF">M6B38_172020</name>
</gene>
<dbReference type="PANTHER" id="PTHR34066:SF1">
    <property type="entry name" value="DUF1764 FAMILY PROTEIN"/>
    <property type="match status" value="1"/>
</dbReference>
<dbReference type="InterPro" id="IPR013885">
    <property type="entry name" value="DUF1764_euk"/>
</dbReference>
<sequence>MMRASIVSGYTGRDAQKFSASLFQESAMMIEEIFRIRRRGRKKNKEGNTTEEEEEQEDDRLTIYSIEDLGFGKTDVGGTVLCPFDCDCCL</sequence>
<keyword evidence="2" id="KW-1185">Reference proteome</keyword>
<accession>A0AAX6ETA9</accession>
<protein>
    <submittedName>
        <fullName evidence="1">Uncharacterized protein</fullName>
    </submittedName>
</protein>
<dbReference type="AlphaFoldDB" id="A0AAX6ETA9"/>
<organism evidence="1 2">
    <name type="scientific">Iris pallida</name>
    <name type="common">Sweet iris</name>
    <dbReference type="NCBI Taxonomy" id="29817"/>
    <lineage>
        <taxon>Eukaryota</taxon>
        <taxon>Viridiplantae</taxon>
        <taxon>Streptophyta</taxon>
        <taxon>Embryophyta</taxon>
        <taxon>Tracheophyta</taxon>
        <taxon>Spermatophyta</taxon>
        <taxon>Magnoliopsida</taxon>
        <taxon>Liliopsida</taxon>
        <taxon>Asparagales</taxon>
        <taxon>Iridaceae</taxon>
        <taxon>Iridoideae</taxon>
        <taxon>Irideae</taxon>
        <taxon>Iris</taxon>
    </lineage>
</organism>
<dbReference type="PANTHER" id="PTHR34066">
    <property type="entry name" value="GROWTH FACTOR 2"/>
    <property type="match status" value="1"/>
</dbReference>
<dbReference type="EMBL" id="JANAVB010034018">
    <property type="protein sequence ID" value="KAJ6807326.1"/>
    <property type="molecule type" value="Genomic_DNA"/>
</dbReference>
<evidence type="ECO:0000313" key="2">
    <source>
        <dbReference type="Proteomes" id="UP001140949"/>
    </source>
</evidence>
<name>A0AAX6ETA9_IRIPA</name>
<reference evidence="1" key="2">
    <citation type="submission" date="2023-04" db="EMBL/GenBank/DDBJ databases">
        <authorList>
            <person name="Bruccoleri R.E."/>
            <person name="Oakeley E.J."/>
            <person name="Faust A.-M."/>
            <person name="Dessus-Babus S."/>
            <person name="Altorfer M."/>
            <person name="Burckhardt D."/>
            <person name="Oertli M."/>
            <person name="Naumann U."/>
            <person name="Petersen F."/>
            <person name="Wong J."/>
        </authorList>
    </citation>
    <scope>NUCLEOTIDE SEQUENCE</scope>
    <source>
        <strain evidence="1">GSM-AAB239-AS_SAM_17_03QT</strain>
        <tissue evidence="1">Leaf</tissue>
    </source>
</reference>
<dbReference type="Proteomes" id="UP001140949">
    <property type="component" value="Unassembled WGS sequence"/>
</dbReference>
<reference evidence="1" key="1">
    <citation type="journal article" date="2023" name="GigaByte">
        <title>Genome assembly of the bearded iris, Iris pallida Lam.</title>
        <authorList>
            <person name="Bruccoleri R.E."/>
            <person name="Oakeley E.J."/>
            <person name="Faust A.M.E."/>
            <person name="Altorfer M."/>
            <person name="Dessus-Babus S."/>
            <person name="Burckhardt D."/>
            <person name="Oertli M."/>
            <person name="Naumann U."/>
            <person name="Petersen F."/>
            <person name="Wong J."/>
        </authorList>
    </citation>
    <scope>NUCLEOTIDE SEQUENCE</scope>
    <source>
        <strain evidence="1">GSM-AAB239-AS_SAM_17_03QT</strain>
    </source>
</reference>
<comment type="caution">
    <text evidence="1">The sequence shown here is derived from an EMBL/GenBank/DDBJ whole genome shotgun (WGS) entry which is preliminary data.</text>
</comment>